<dbReference type="Pfam" id="PF02498">
    <property type="entry name" value="Bro-N"/>
    <property type="match status" value="1"/>
</dbReference>
<proteinExistence type="predicted"/>
<dbReference type="PANTHER" id="PTHR36180:SF2">
    <property type="entry name" value="BRO FAMILY PROTEIN"/>
    <property type="match status" value="1"/>
</dbReference>
<feature type="domain" description="Bro-N" evidence="1">
    <location>
        <begin position="2"/>
        <end position="106"/>
    </location>
</feature>
<sequence length="246" mass="28404">MMNNLQVFDHEELGQVRSIKQGEEIYFVAKDVSDILEFRDAYTATRGLDDDEKLLHTIYVAGQNREVTLINESGLYSLIITSRKPQAKAFKKWITSEVLPSIRKDGGYLVTTEEDDEQAIMAKALLLAQRTLERKNAKLKQAEEIIKVQAPKVEYTDKVLSTDGYYTATEVAKTLGMRSSQGLYNKLVDKKIIYKSRKKNYLHKAEYSFLRDENYIRYQTTAFGLQMLFSEKGRYWTARQLGIITQ</sequence>
<organism evidence="2 3">
    <name type="scientific">Bacillus pseudomycoides</name>
    <dbReference type="NCBI Taxonomy" id="64104"/>
    <lineage>
        <taxon>Bacteria</taxon>
        <taxon>Bacillati</taxon>
        <taxon>Bacillota</taxon>
        <taxon>Bacilli</taxon>
        <taxon>Bacillales</taxon>
        <taxon>Bacillaceae</taxon>
        <taxon>Bacillus</taxon>
        <taxon>Bacillus cereus group</taxon>
    </lineage>
</organism>
<dbReference type="SMART" id="SM01040">
    <property type="entry name" value="Bro-N"/>
    <property type="match status" value="1"/>
</dbReference>
<dbReference type="InterPro" id="IPR003497">
    <property type="entry name" value="BRO_N_domain"/>
</dbReference>
<dbReference type="EMBL" id="VLYX01000002">
    <property type="protein sequence ID" value="MDR4324908.1"/>
    <property type="molecule type" value="Genomic_DNA"/>
</dbReference>
<dbReference type="GO" id="GO:0003677">
    <property type="term" value="F:DNA binding"/>
    <property type="evidence" value="ECO:0007669"/>
    <property type="project" value="InterPro"/>
</dbReference>
<dbReference type="PROSITE" id="PS51750">
    <property type="entry name" value="BRO_N"/>
    <property type="match status" value="1"/>
</dbReference>
<gene>
    <name evidence="2" type="ORF">FOS08_02795</name>
</gene>
<dbReference type="Pfam" id="PF03374">
    <property type="entry name" value="ANT"/>
    <property type="match status" value="1"/>
</dbReference>
<evidence type="ECO:0000313" key="3">
    <source>
        <dbReference type="Proteomes" id="UP001248134"/>
    </source>
</evidence>
<dbReference type="PANTHER" id="PTHR36180">
    <property type="entry name" value="DNA-BINDING PROTEIN-RELATED-RELATED"/>
    <property type="match status" value="1"/>
</dbReference>
<evidence type="ECO:0000313" key="2">
    <source>
        <dbReference type="EMBL" id="MDR4324908.1"/>
    </source>
</evidence>
<dbReference type="InterPro" id="IPR005039">
    <property type="entry name" value="Ant_C"/>
</dbReference>
<reference evidence="2" key="1">
    <citation type="submission" date="2019-07" db="EMBL/GenBank/DDBJ databases">
        <title>Phylogenomic Reclassification of ATCC Bacillus Strains and Various Taxa within the Genus Bacillus.</title>
        <authorList>
            <person name="Riojas M.A."/>
            <person name="Frank A.M."/>
            <person name="Fenn S.L."/>
            <person name="King S.P."/>
            <person name="Brower S.M."/>
            <person name="Hazbon M.H."/>
        </authorList>
    </citation>
    <scope>NUCLEOTIDE SEQUENCE</scope>
    <source>
        <strain evidence="2">NR-12239</strain>
    </source>
</reference>
<comment type="caution">
    <text evidence="2">The sequence shown here is derived from an EMBL/GenBank/DDBJ whole genome shotgun (WGS) entry which is preliminary data.</text>
</comment>
<dbReference type="Proteomes" id="UP001248134">
    <property type="component" value="Unassembled WGS sequence"/>
</dbReference>
<accession>A0AAJ1YUZ0</accession>
<name>A0AAJ1YUZ0_9BACI</name>
<protein>
    <submittedName>
        <fullName evidence="2">Phage repressor protein/antirepressor Ant</fullName>
    </submittedName>
</protein>
<evidence type="ECO:0000259" key="1">
    <source>
        <dbReference type="PROSITE" id="PS51750"/>
    </source>
</evidence>
<dbReference type="AlphaFoldDB" id="A0AAJ1YUZ0"/>